<feature type="transmembrane region" description="Helical" evidence="17">
    <location>
        <begin position="7"/>
        <end position="35"/>
    </location>
</feature>
<comment type="catalytic activity">
    <reaction evidence="16 17">
        <text>a ubiquinone + NADH + 5 H(+)(in) = a ubiquinol + NAD(+) + 4 H(+)(out)</text>
        <dbReference type="Rhea" id="RHEA:29091"/>
        <dbReference type="Rhea" id="RHEA-COMP:9565"/>
        <dbReference type="Rhea" id="RHEA-COMP:9566"/>
        <dbReference type="ChEBI" id="CHEBI:15378"/>
        <dbReference type="ChEBI" id="CHEBI:16389"/>
        <dbReference type="ChEBI" id="CHEBI:17976"/>
        <dbReference type="ChEBI" id="CHEBI:57540"/>
        <dbReference type="ChEBI" id="CHEBI:57945"/>
        <dbReference type="EC" id="7.1.1.2"/>
    </reaction>
</comment>
<keyword evidence="6 17" id="KW-0813">Transport</keyword>
<feature type="transmembrane region" description="Helical" evidence="17">
    <location>
        <begin position="41"/>
        <end position="59"/>
    </location>
</feature>
<dbReference type="GO" id="GO:0015990">
    <property type="term" value="P:electron transport coupled proton transport"/>
    <property type="evidence" value="ECO:0007669"/>
    <property type="project" value="TreeGrafter"/>
</dbReference>
<keyword evidence="12 17" id="KW-0520">NAD</keyword>
<feature type="transmembrane region" description="Helical" evidence="17">
    <location>
        <begin position="216"/>
        <end position="238"/>
    </location>
</feature>
<comment type="function">
    <text evidence="17">Core subunit of the mitochondrial membrane respiratory chain NADH dehydrogenase (Complex I) which catalyzes electron transfer from NADH through the respiratory chain, using ubiquinone as an electron acceptor. Essential for the catalytic activity and assembly of complex I.</text>
</comment>
<name>A0A344A2D9_9HEMI</name>
<feature type="transmembrane region" description="Helical" evidence="17">
    <location>
        <begin position="71"/>
        <end position="87"/>
    </location>
</feature>
<dbReference type="GO" id="GO:0031966">
    <property type="term" value="C:mitochondrial membrane"/>
    <property type="evidence" value="ECO:0007669"/>
    <property type="project" value="UniProtKB-SubCell"/>
</dbReference>
<feature type="transmembrane region" description="Helical" evidence="17">
    <location>
        <begin position="183"/>
        <end position="204"/>
    </location>
</feature>
<evidence type="ECO:0000256" key="3">
    <source>
        <dbReference type="ARBA" id="ARBA00009025"/>
    </source>
</evidence>
<dbReference type="PRINTS" id="PR01437">
    <property type="entry name" value="NUOXDRDTASE4"/>
</dbReference>
<dbReference type="GO" id="GO:0042773">
    <property type="term" value="P:ATP synthesis coupled electron transport"/>
    <property type="evidence" value="ECO:0007669"/>
    <property type="project" value="InterPro"/>
</dbReference>
<evidence type="ECO:0000256" key="9">
    <source>
        <dbReference type="ARBA" id="ARBA00022967"/>
    </source>
</evidence>
<evidence type="ECO:0000256" key="10">
    <source>
        <dbReference type="ARBA" id="ARBA00022982"/>
    </source>
</evidence>
<keyword evidence="11 17" id="KW-1133">Transmembrane helix</keyword>
<feature type="transmembrane region" description="Helical" evidence="17">
    <location>
        <begin position="154"/>
        <end position="176"/>
    </location>
</feature>
<feature type="transmembrane region" description="Helical" evidence="17">
    <location>
        <begin position="121"/>
        <end position="142"/>
    </location>
</feature>
<keyword evidence="13 17" id="KW-0830">Ubiquinone</keyword>
<evidence type="ECO:0000256" key="1">
    <source>
        <dbReference type="ARBA" id="ARBA00003257"/>
    </source>
</evidence>
<keyword evidence="10 17" id="KW-0249">Electron transport</keyword>
<sequence length="416" mass="48173">MLEILLGILFVVVLKDWFIVTYSMMIYILFMVFFINEGGEPYTKLLFIWLTIWLLIMMLMSVTEELKSQELLFIFIWLLISLYLAFFSDTLIVFYLGFEMSVIPILLILFGWGYQPDRMEAGFYMILYTMFFSLPLLLKIYYMNILVNFNNNLLNFFMFMMAFMVKFPMVGLHYWLPRAHVEAPVFGSMILAGVMLKLGGYGVYKLSLKMGDFLFINGQFLISFSLIGGIILSLICFMQSDLKLLIAYSSIIHMSIVLSGLLTLQISGLNGSLMMMVGHGFCSSGLFCLLGLTYNRSMTRSIIMNKGFIMIMPICSLWWFLFCASNISFPPCLNLPGEIFLFLSILLFNKNLYLLIILFSIFSSLYSIYLFSFSQQSLNWQFFSFKSFSIQELLMMLLHWIPLNLLILDLSVVSIC</sequence>
<dbReference type="GO" id="GO:0008137">
    <property type="term" value="F:NADH dehydrogenase (ubiquinone) activity"/>
    <property type="evidence" value="ECO:0007669"/>
    <property type="project" value="UniProtKB-UniRule"/>
</dbReference>
<gene>
    <name evidence="19" type="primary">nad4</name>
</gene>
<keyword evidence="15 17" id="KW-0472">Membrane</keyword>
<feature type="transmembrane region" description="Helical" evidence="17">
    <location>
        <begin position="352"/>
        <end position="372"/>
    </location>
</feature>
<comment type="similarity">
    <text evidence="3 17">Belongs to the complex I subunit 4 family.</text>
</comment>
<evidence type="ECO:0000256" key="16">
    <source>
        <dbReference type="ARBA" id="ARBA00049551"/>
    </source>
</evidence>
<dbReference type="PANTHER" id="PTHR43507">
    <property type="entry name" value="NADH-UBIQUINONE OXIDOREDUCTASE CHAIN 4"/>
    <property type="match status" value="1"/>
</dbReference>
<feature type="transmembrane region" description="Helical" evidence="17">
    <location>
        <begin position="393"/>
        <end position="415"/>
    </location>
</feature>
<evidence type="ECO:0000259" key="18">
    <source>
        <dbReference type="Pfam" id="PF00361"/>
    </source>
</evidence>
<accession>A0A344A2D9</accession>
<evidence type="ECO:0000256" key="12">
    <source>
        <dbReference type="ARBA" id="ARBA00023027"/>
    </source>
</evidence>
<feature type="transmembrane region" description="Helical" evidence="17">
    <location>
        <begin position="273"/>
        <end position="295"/>
    </location>
</feature>
<evidence type="ECO:0000256" key="14">
    <source>
        <dbReference type="ARBA" id="ARBA00023128"/>
    </source>
</evidence>
<keyword evidence="9" id="KW-1278">Translocase</keyword>
<evidence type="ECO:0000256" key="7">
    <source>
        <dbReference type="ARBA" id="ARBA00022660"/>
    </source>
</evidence>
<dbReference type="AlphaFoldDB" id="A0A344A2D9"/>
<evidence type="ECO:0000256" key="2">
    <source>
        <dbReference type="ARBA" id="ARBA00004225"/>
    </source>
</evidence>
<proteinExistence type="inferred from homology"/>
<keyword evidence="8 17" id="KW-0812">Transmembrane</keyword>
<dbReference type="GO" id="GO:0003954">
    <property type="term" value="F:NADH dehydrogenase activity"/>
    <property type="evidence" value="ECO:0007669"/>
    <property type="project" value="TreeGrafter"/>
</dbReference>
<dbReference type="GO" id="GO:0048039">
    <property type="term" value="F:ubiquinone binding"/>
    <property type="evidence" value="ECO:0007669"/>
    <property type="project" value="TreeGrafter"/>
</dbReference>
<evidence type="ECO:0000256" key="13">
    <source>
        <dbReference type="ARBA" id="ARBA00023075"/>
    </source>
</evidence>
<feature type="transmembrane region" description="Helical" evidence="17">
    <location>
        <begin position="245"/>
        <end position="267"/>
    </location>
</feature>
<evidence type="ECO:0000256" key="8">
    <source>
        <dbReference type="ARBA" id="ARBA00022692"/>
    </source>
</evidence>
<feature type="transmembrane region" description="Helical" evidence="17">
    <location>
        <begin position="307"/>
        <end position="329"/>
    </location>
</feature>
<keyword evidence="14 17" id="KW-0496">Mitochondrion</keyword>
<evidence type="ECO:0000256" key="11">
    <source>
        <dbReference type="ARBA" id="ARBA00022989"/>
    </source>
</evidence>
<comment type="function">
    <text evidence="1">Core subunit of the mitochondrial membrane respiratory chain NADH dehydrogenase (Complex I) that is believed to belong to the minimal assembly required for catalysis. Complex I functions in the transfer of electrons from NADH to the respiratory chain. The immediate electron acceptor for the enzyme is believed to be ubiquinone.</text>
</comment>
<evidence type="ECO:0000256" key="15">
    <source>
        <dbReference type="ARBA" id="ARBA00023136"/>
    </source>
</evidence>
<reference evidence="19" key="1">
    <citation type="submission" date="2018-02" db="EMBL/GenBank/DDBJ databases">
        <title>Resolving the psyllid tree of life: Phylogenomic analysis of the superfamily Psylloidea (Hemiptera).</title>
        <authorList>
            <person name="Percy D.M."/>
            <person name="Sveinsson S."/>
            <person name="Lemmon A.R."/>
            <person name="Lemmon E.M."/>
            <person name="Ouvrard D."/>
            <person name="Burckhardt D."/>
        </authorList>
    </citation>
    <scope>NUCLEOTIDE SEQUENCE</scope>
    <source>
        <strain evidence="19">DP1.idba.120_cir</strain>
    </source>
</reference>
<evidence type="ECO:0000256" key="4">
    <source>
        <dbReference type="ARBA" id="ARBA00012944"/>
    </source>
</evidence>
<evidence type="ECO:0000313" key="19">
    <source>
        <dbReference type="EMBL" id="AWU48930.1"/>
    </source>
</evidence>
<dbReference type="Pfam" id="PF00361">
    <property type="entry name" value="Proton_antipo_M"/>
    <property type="match status" value="1"/>
</dbReference>
<dbReference type="InterPro" id="IPR001750">
    <property type="entry name" value="ND/Mrp_TM"/>
</dbReference>
<protein>
    <recommendedName>
        <fullName evidence="5 17">NADH-ubiquinone oxidoreductase chain 4</fullName>
        <ecNumber evidence="4 17">7.1.1.2</ecNumber>
    </recommendedName>
</protein>
<dbReference type="PANTHER" id="PTHR43507:SF20">
    <property type="entry name" value="NADH-UBIQUINONE OXIDOREDUCTASE CHAIN 4"/>
    <property type="match status" value="1"/>
</dbReference>
<comment type="subcellular location">
    <subcellularLocation>
        <location evidence="2 17">Mitochondrion membrane</location>
        <topology evidence="2 17">Multi-pass membrane protein</topology>
    </subcellularLocation>
</comment>
<dbReference type="EC" id="7.1.1.2" evidence="4 17"/>
<organism evidence="19">
    <name type="scientific">Heteropsylla cubana</name>
    <dbReference type="NCBI Taxonomy" id="121849"/>
    <lineage>
        <taxon>Eukaryota</taxon>
        <taxon>Metazoa</taxon>
        <taxon>Ecdysozoa</taxon>
        <taxon>Arthropoda</taxon>
        <taxon>Hexapoda</taxon>
        <taxon>Insecta</taxon>
        <taxon>Pterygota</taxon>
        <taxon>Neoptera</taxon>
        <taxon>Paraneoptera</taxon>
        <taxon>Hemiptera</taxon>
        <taxon>Sternorrhyncha</taxon>
        <taxon>Psylloidea</taxon>
        <taxon>Psyllidae</taxon>
        <taxon>Ciriacreminae</taxon>
        <taxon>Heteropsylla</taxon>
    </lineage>
</organism>
<evidence type="ECO:0000256" key="5">
    <source>
        <dbReference type="ARBA" id="ARBA00021006"/>
    </source>
</evidence>
<feature type="domain" description="NADH:quinone oxidoreductase/Mrp antiporter transmembrane" evidence="18">
    <location>
        <begin position="88"/>
        <end position="360"/>
    </location>
</feature>
<keyword evidence="7 17" id="KW-0679">Respiratory chain</keyword>
<geneLocation type="mitochondrion" evidence="19"/>
<dbReference type="EMBL" id="MG989226">
    <property type="protein sequence ID" value="AWU48930.1"/>
    <property type="molecule type" value="Genomic_DNA"/>
</dbReference>
<evidence type="ECO:0000256" key="6">
    <source>
        <dbReference type="ARBA" id="ARBA00022448"/>
    </source>
</evidence>
<dbReference type="InterPro" id="IPR003918">
    <property type="entry name" value="NADH_UbQ_OxRdtase"/>
</dbReference>
<evidence type="ECO:0000256" key="17">
    <source>
        <dbReference type="RuleBase" id="RU003297"/>
    </source>
</evidence>
<feature type="transmembrane region" description="Helical" evidence="17">
    <location>
        <begin position="93"/>
        <end position="114"/>
    </location>
</feature>